<feature type="transmembrane region" description="Helical" evidence="2">
    <location>
        <begin position="36"/>
        <end position="54"/>
    </location>
</feature>
<keyword evidence="2" id="KW-1133">Transmembrane helix</keyword>
<dbReference type="NCBIfam" id="TIGR01409">
    <property type="entry name" value="TAT_signal_seq"/>
    <property type="match status" value="1"/>
</dbReference>
<keyword evidence="2" id="KW-0472">Membrane</keyword>
<proteinExistence type="predicted"/>
<keyword evidence="4" id="KW-1185">Reference proteome</keyword>
<gene>
    <name evidence="3" type="ORF">C5L14_20795</name>
</gene>
<dbReference type="EMBL" id="PUEJ01000008">
    <property type="protein sequence ID" value="PRH85430.1"/>
    <property type="molecule type" value="Genomic_DNA"/>
</dbReference>
<reference evidence="3 4" key="1">
    <citation type="submission" date="2018-02" db="EMBL/GenBank/DDBJ databases">
        <title>Whole genome sequencing of endophytic bacterium.</title>
        <authorList>
            <person name="Eedara R."/>
            <person name="Podile A.R."/>
        </authorList>
    </citation>
    <scope>NUCLEOTIDE SEQUENCE [LARGE SCALE GENOMIC DNA]</scope>
    <source>
        <strain evidence="3 4">RP1T</strain>
    </source>
</reference>
<evidence type="ECO:0000313" key="4">
    <source>
        <dbReference type="Proteomes" id="UP000237682"/>
    </source>
</evidence>
<keyword evidence="2" id="KW-0812">Transmembrane</keyword>
<sequence length="199" mass="21586">MTRMADRGADGSPGATSREDNMKKARQAGELSRRGFIVSAATGVALVVAGGALYCPREAWALEAGALKPETLETLVRMSRDIYPHDRLPDRYYAVAVKDFDVKAGKDAASKALFEDGVTTLDGLAAAAGGTRYADLGWEEERLAILRKIEPSPFFATVRSGLVVSLYNQKEVWPLFGYEGSSADKGGYINRGFSDIEWL</sequence>
<comment type="caution">
    <text evidence="3">The sequence shown here is derived from an EMBL/GenBank/DDBJ whole genome shotgun (WGS) entry which is preliminary data.</text>
</comment>
<evidence type="ECO:0000313" key="3">
    <source>
        <dbReference type="EMBL" id="PRH85430.1"/>
    </source>
</evidence>
<dbReference type="InterPro" id="IPR019546">
    <property type="entry name" value="TAT_signal_bac_arc"/>
</dbReference>
<dbReference type="PROSITE" id="PS51318">
    <property type="entry name" value="TAT"/>
    <property type="match status" value="1"/>
</dbReference>
<evidence type="ECO:0000256" key="2">
    <source>
        <dbReference type="SAM" id="Phobius"/>
    </source>
</evidence>
<feature type="region of interest" description="Disordered" evidence="1">
    <location>
        <begin position="1"/>
        <end position="25"/>
    </location>
</feature>
<accession>A0A2S9Q7Z1</accession>
<dbReference type="InterPro" id="IPR006311">
    <property type="entry name" value="TAT_signal"/>
</dbReference>
<dbReference type="OrthoDB" id="4929908at2"/>
<evidence type="ECO:0000256" key="1">
    <source>
        <dbReference type="SAM" id="MobiDB-lite"/>
    </source>
</evidence>
<organism evidence="3 4">
    <name type="scientific">Labrys okinawensis</name>
    <dbReference type="NCBI Taxonomy" id="346911"/>
    <lineage>
        <taxon>Bacteria</taxon>
        <taxon>Pseudomonadati</taxon>
        <taxon>Pseudomonadota</taxon>
        <taxon>Alphaproteobacteria</taxon>
        <taxon>Hyphomicrobiales</taxon>
        <taxon>Xanthobacteraceae</taxon>
        <taxon>Labrys</taxon>
    </lineage>
</organism>
<dbReference type="Proteomes" id="UP000237682">
    <property type="component" value="Unassembled WGS sequence"/>
</dbReference>
<dbReference type="AlphaFoldDB" id="A0A2S9Q7Z1"/>
<protein>
    <submittedName>
        <fullName evidence="3">Twin-arginine translocation pathway signal</fullName>
    </submittedName>
</protein>
<name>A0A2S9Q7Z1_9HYPH</name>